<dbReference type="SUPFAM" id="SSF63829">
    <property type="entry name" value="Calcium-dependent phosphotriesterase"/>
    <property type="match status" value="1"/>
</dbReference>
<dbReference type="Proteomes" id="UP000663852">
    <property type="component" value="Unassembled WGS sequence"/>
</dbReference>
<protein>
    <recommendedName>
        <fullName evidence="7">EGF-like domain-containing protein</fullName>
    </recommendedName>
</protein>
<reference evidence="9" key="1">
    <citation type="submission" date="2021-02" db="EMBL/GenBank/DDBJ databases">
        <authorList>
            <person name="Nowell W R."/>
        </authorList>
    </citation>
    <scope>NUCLEOTIDE SEQUENCE</scope>
</reference>
<evidence type="ECO:0000313" key="10">
    <source>
        <dbReference type="Proteomes" id="UP000663828"/>
    </source>
</evidence>
<evidence type="ECO:0000256" key="1">
    <source>
        <dbReference type="ARBA" id="ARBA00022536"/>
    </source>
</evidence>
<dbReference type="PANTHER" id="PTHR24049">
    <property type="entry name" value="CRUMBS FAMILY MEMBER"/>
    <property type="match status" value="1"/>
</dbReference>
<evidence type="ECO:0000256" key="2">
    <source>
        <dbReference type="ARBA" id="ARBA00022737"/>
    </source>
</evidence>
<dbReference type="Gene3D" id="2.10.25.10">
    <property type="entry name" value="Laminin"/>
    <property type="match status" value="3"/>
</dbReference>
<keyword evidence="2" id="KW-0677">Repeat</keyword>
<comment type="caution">
    <text evidence="4">Lacks conserved residue(s) required for the propagation of feature annotation.</text>
</comment>
<organism evidence="9 10">
    <name type="scientific">Adineta ricciae</name>
    <name type="common">Rotifer</name>
    <dbReference type="NCBI Taxonomy" id="249248"/>
    <lineage>
        <taxon>Eukaryota</taxon>
        <taxon>Metazoa</taxon>
        <taxon>Spiralia</taxon>
        <taxon>Gnathifera</taxon>
        <taxon>Rotifera</taxon>
        <taxon>Eurotatoria</taxon>
        <taxon>Bdelloidea</taxon>
        <taxon>Adinetida</taxon>
        <taxon>Adinetidae</taxon>
        <taxon>Adineta</taxon>
    </lineage>
</organism>
<dbReference type="InterPro" id="IPR001881">
    <property type="entry name" value="EGF-like_Ca-bd_dom"/>
</dbReference>
<dbReference type="PROSITE" id="PS00022">
    <property type="entry name" value="EGF_1"/>
    <property type="match status" value="2"/>
</dbReference>
<evidence type="ECO:0000256" key="5">
    <source>
        <dbReference type="SAM" id="Phobius"/>
    </source>
</evidence>
<evidence type="ECO:0000313" key="9">
    <source>
        <dbReference type="EMBL" id="CAF1503463.1"/>
    </source>
</evidence>
<dbReference type="PROSITE" id="PS01186">
    <property type="entry name" value="EGF_2"/>
    <property type="match status" value="1"/>
</dbReference>
<evidence type="ECO:0000313" key="8">
    <source>
        <dbReference type="EMBL" id="CAF1277210.1"/>
    </source>
</evidence>
<comment type="caution">
    <text evidence="9">The sequence shown here is derived from an EMBL/GenBank/DDBJ whole genome shotgun (WGS) entry which is preliminary data.</text>
</comment>
<dbReference type="Proteomes" id="UP000663828">
    <property type="component" value="Unassembled WGS sequence"/>
</dbReference>
<dbReference type="SUPFAM" id="SSF57196">
    <property type="entry name" value="EGF/Laminin"/>
    <property type="match status" value="3"/>
</dbReference>
<proteinExistence type="predicted"/>
<feature type="signal peptide" evidence="6">
    <location>
        <begin position="1"/>
        <end position="18"/>
    </location>
</feature>
<dbReference type="CDD" id="cd05819">
    <property type="entry name" value="NHL"/>
    <property type="match status" value="1"/>
</dbReference>
<feature type="domain" description="EGF-like" evidence="7">
    <location>
        <begin position="455"/>
        <end position="492"/>
    </location>
</feature>
<feature type="chain" id="PRO_5036228927" description="EGF-like domain-containing protein" evidence="6">
    <location>
        <begin position="19"/>
        <end position="573"/>
    </location>
</feature>
<feature type="disulfide bond" evidence="4">
    <location>
        <begin position="404"/>
        <end position="413"/>
    </location>
</feature>
<gene>
    <name evidence="8" type="ORF">EDS130_LOCUS29343</name>
    <name evidence="9" type="ORF">XAT740_LOCUS39796</name>
</gene>
<dbReference type="InterPro" id="IPR051022">
    <property type="entry name" value="Notch_Cell-Fate_Det"/>
</dbReference>
<accession>A0A815T5X2</accession>
<dbReference type="SMART" id="SM00181">
    <property type="entry name" value="EGF"/>
    <property type="match status" value="3"/>
</dbReference>
<dbReference type="SMART" id="SM00179">
    <property type="entry name" value="EGF_CA"/>
    <property type="match status" value="3"/>
</dbReference>
<evidence type="ECO:0000256" key="4">
    <source>
        <dbReference type="PROSITE-ProRule" id="PRU00076"/>
    </source>
</evidence>
<dbReference type="InterPro" id="IPR011042">
    <property type="entry name" value="6-blade_b-propeller_TolB-like"/>
</dbReference>
<dbReference type="CDD" id="cd00054">
    <property type="entry name" value="EGF_CA"/>
    <property type="match status" value="2"/>
</dbReference>
<evidence type="ECO:0000259" key="7">
    <source>
        <dbReference type="PROSITE" id="PS50026"/>
    </source>
</evidence>
<name>A0A815T5X2_ADIRI</name>
<dbReference type="PROSITE" id="PS50026">
    <property type="entry name" value="EGF_3"/>
    <property type="match status" value="3"/>
</dbReference>
<keyword evidence="6" id="KW-0732">Signal</keyword>
<dbReference type="GO" id="GO:0005509">
    <property type="term" value="F:calcium ion binding"/>
    <property type="evidence" value="ECO:0007669"/>
    <property type="project" value="InterPro"/>
</dbReference>
<keyword evidence="5" id="KW-0812">Transmembrane</keyword>
<feature type="domain" description="EGF-like" evidence="7">
    <location>
        <begin position="416"/>
        <end position="453"/>
    </location>
</feature>
<feature type="domain" description="EGF-like" evidence="7">
    <location>
        <begin position="380"/>
        <end position="414"/>
    </location>
</feature>
<keyword evidence="5" id="KW-0472">Membrane</keyword>
<keyword evidence="3 4" id="KW-1015">Disulfide bond</keyword>
<keyword evidence="1 4" id="KW-0245">EGF-like domain</keyword>
<feature type="transmembrane region" description="Helical" evidence="5">
    <location>
        <begin position="508"/>
        <end position="529"/>
    </location>
</feature>
<dbReference type="EMBL" id="CAJNOJ010000197">
    <property type="protein sequence ID" value="CAF1277210.1"/>
    <property type="molecule type" value="Genomic_DNA"/>
</dbReference>
<dbReference type="EMBL" id="CAJNOR010004453">
    <property type="protein sequence ID" value="CAF1503463.1"/>
    <property type="molecule type" value="Genomic_DNA"/>
</dbReference>
<dbReference type="Gene3D" id="2.120.10.30">
    <property type="entry name" value="TolB, C-terminal domain"/>
    <property type="match status" value="1"/>
</dbReference>
<dbReference type="InterPro" id="IPR000742">
    <property type="entry name" value="EGF"/>
</dbReference>
<dbReference type="AlphaFoldDB" id="A0A815T5X2"/>
<evidence type="ECO:0000256" key="3">
    <source>
        <dbReference type="ARBA" id="ARBA00023157"/>
    </source>
</evidence>
<keyword evidence="10" id="KW-1185">Reference proteome</keyword>
<keyword evidence="5" id="KW-1133">Transmembrane helix</keyword>
<dbReference type="OrthoDB" id="430340at2759"/>
<feature type="disulfide bond" evidence="4">
    <location>
        <begin position="443"/>
        <end position="452"/>
    </location>
</feature>
<sequence length="573" mass="64879">MSNLFFIIILLSISQIETISYPISYNLPRFCQNISWELNPENFPDNNYSSGHVNSLFIDTNDTVYASIRSFANIYAWLKTKVRLQTNSFSSSDEPYSLFVTNTNEIYVDLTNNYRIEKTKLNSSNKTNVMNNSGPCAGLFIDINNTFYCSITQSHKVLRKSLNNYSSSTEIAVENRSSLNGLNGPCGIFVTVNFRLYVTECGNHRIQYFEWKSTNGTIIRASTGLSNVPLNCPTGIIIDADENLFIIDNEGFRIIQFRFGEFTCIIGCSRAVNRITTLPIFPETLSFDSYGNIYVADRNGDARILKYNLRTNSCYESTTTNSLDISTSTMFESTSIISTSNEGNITFLTTSSFNRISSPSVFLPSVCPNSTLIGIHCNISLTLCDLCQNNSTCQTINGMFYCNCLSGFNGTQCQFDYRPCILNRCWNNGICNQLTNITFHCSCQLNWTGIYCEKMINFCENVTCENEGVCRSLLGDYQCECLSESYSGRHCEIKETKLIVVQMVSKSFAVIAILGMSSIVAFIFIMDIMKYCFGINPIRGELERIRRKKSRKKFKARVIQKFVYKDKTFTSQV</sequence>
<evidence type="ECO:0000256" key="6">
    <source>
        <dbReference type="SAM" id="SignalP"/>
    </source>
</evidence>